<name>A0A7V9Z0G1_9BACL</name>
<comment type="caution">
    <text evidence="2">The sequence shown here is derived from an EMBL/GenBank/DDBJ whole genome shotgun (WGS) entry which is preliminary data.</text>
</comment>
<evidence type="ECO:0000313" key="2">
    <source>
        <dbReference type="EMBL" id="MBA2871788.1"/>
    </source>
</evidence>
<dbReference type="AlphaFoldDB" id="A0A7V9Z0G1"/>
<dbReference type="Pfam" id="PF03413">
    <property type="entry name" value="PepSY"/>
    <property type="match status" value="1"/>
</dbReference>
<dbReference type="Gene3D" id="3.10.450.40">
    <property type="match status" value="1"/>
</dbReference>
<dbReference type="RefSeq" id="WP_181537598.1">
    <property type="nucleotide sequence ID" value="NZ_JACDUU010000004.1"/>
</dbReference>
<gene>
    <name evidence="2" type="ORF">HNQ85_002063</name>
</gene>
<sequence length="98" mass="11126">MSWRKFLIGISVGLAGAYILKTSLDKKMISSEKALTIAKNAFKQSGPIVGSWIQTNPEKYKKNHFVYDVYKGGISRETEQYEFIIDAYTGTILETRKL</sequence>
<feature type="domain" description="PepSY" evidence="1">
    <location>
        <begin position="29"/>
        <end position="95"/>
    </location>
</feature>
<reference evidence="2 3" key="1">
    <citation type="submission" date="2020-07" db="EMBL/GenBank/DDBJ databases">
        <title>Genomic Encyclopedia of Type Strains, Phase IV (KMG-IV): sequencing the most valuable type-strain genomes for metagenomic binning, comparative biology and taxonomic classification.</title>
        <authorList>
            <person name="Goeker M."/>
        </authorList>
    </citation>
    <scope>NUCLEOTIDE SEQUENCE [LARGE SCALE GENOMIC DNA]</scope>
    <source>
        <strain evidence="2 3">DSM 25220</strain>
    </source>
</reference>
<proteinExistence type="predicted"/>
<keyword evidence="3" id="KW-1185">Reference proteome</keyword>
<evidence type="ECO:0000313" key="3">
    <source>
        <dbReference type="Proteomes" id="UP000580891"/>
    </source>
</evidence>
<organism evidence="2 3">
    <name type="scientific">[Anoxybacillus] calidus</name>
    <dbReference type="NCBI Taxonomy" id="575178"/>
    <lineage>
        <taxon>Bacteria</taxon>
        <taxon>Bacillati</taxon>
        <taxon>Bacillota</taxon>
        <taxon>Bacilli</taxon>
        <taxon>Bacillales</taxon>
        <taxon>Anoxybacillaceae</taxon>
        <taxon>Paranoxybacillus</taxon>
    </lineage>
</organism>
<dbReference type="EMBL" id="JACDUU010000004">
    <property type="protein sequence ID" value="MBA2871788.1"/>
    <property type="molecule type" value="Genomic_DNA"/>
</dbReference>
<dbReference type="InterPro" id="IPR025711">
    <property type="entry name" value="PepSY"/>
</dbReference>
<dbReference type="Proteomes" id="UP000580891">
    <property type="component" value="Unassembled WGS sequence"/>
</dbReference>
<evidence type="ECO:0000259" key="1">
    <source>
        <dbReference type="Pfam" id="PF03413"/>
    </source>
</evidence>
<accession>A0A7V9Z0G1</accession>
<protein>
    <submittedName>
        <fullName evidence="2">Putative small secreted protein</fullName>
    </submittedName>
</protein>